<comment type="subcellular location">
    <subcellularLocation>
        <location evidence="1">Endomembrane system</location>
        <topology evidence="1">Multi-pass membrane protein</topology>
    </subcellularLocation>
</comment>
<protein>
    <recommendedName>
        <fullName evidence="8">HTTM-like domain-containing protein</fullName>
    </recommendedName>
</protein>
<keyword evidence="10" id="KW-1185">Reference proteome</keyword>
<evidence type="ECO:0000256" key="4">
    <source>
        <dbReference type="ARBA" id="ARBA00023136"/>
    </source>
</evidence>
<dbReference type="PANTHER" id="PTHR12639">
    <property type="entry name" value="VITAMIN K-DEPENDENT GAMMA-CARBOXYLASE"/>
    <property type="match status" value="1"/>
</dbReference>
<evidence type="ECO:0000256" key="5">
    <source>
        <dbReference type="ARBA" id="ARBA00023157"/>
    </source>
</evidence>
<proteinExistence type="predicted"/>
<dbReference type="PANTHER" id="PTHR12639:SF7">
    <property type="entry name" value="HTTM DOMAIN-CONTAINING PROTEIN"/>
    <property type="match status" value="1"/>
</dbReference>
<keyword evidence="4 7" id="KW-0472">Membrane</keyword>
<dbReference type="InterPro" id="IPR053935">
    <property type="entry name" value="VKGC_lumenal_dom"/>
</dbReference>
<dbReference type="GO" id="GO:0012505">
    <property type="term" value="C:endomembrane system"/>
    <property type="evidence" value="ECO:0007669"/>
    <property type="project" value="UniProtKB-SubCell"/>
</dbReference>
<dbReference type="InterPro" id="IPR007782">
    <property type="entry name" value="VKG_COase"/>
</dbReference>
<feature type="transmembrane region" description="Helical" evidence="7">
    <location>
        <begin position="151"/>
        <end position="171"/>
    </location>
</feature>
<dbReference type="Proteomes" id="UP000515514">
    <property type="component" value="Chromosome"/>
</dbReference>
<dbReference type="AlphaFoldDB" id="A0A7G8PS74"/>
<dbReference type="Pfam" id="PF22777">
    <property type="entry name" value="VKGC_lumenal_dom"/>
    <property type="match status" value="1"/>
</dbReference>
<dbReference type="SMART" id="SM00752">
    <property type="entry name" value="HTTM"/>
    <property type="match status" value="1"/>
</dbReference>
<evidence type="ECO:0000256" key="2">
    <source>
        <dbReference type="ARBA" id="ARBA00022692"/>
    </source>
</evidence>
<feature type="domain" description="HTTM-like" evidence="8">
    <location>
        <begin position="10"/>
        <end position="270"/>
    </location>
</feature>
<dbReference type="EMBL" id="CP052909">
    <property type="protein sequence ID" value="QNJ97190.1"/>
    <property type="molecule type" value="Genomic_DNA"/>
</dbReference>
<feature type="transmembrane region" description="Helical" evidence="7">
    <location>
        <begin position="203"/>
        <end position="224"/>
    </location>
</feature>
<dbReference type="InterPro" id="IPR011020">
    <property type="entry name" value="HTTM-like"/>
</dbReference>
<keyword evidence="5" id="KW-1015">Disulfide bond</keyword>
<sequence>MFDRLGQFLFAPTNASIVSLYRIIFGLFMVYQMIYYYQLDYTYQFLTGPELLFPYQGLEFLSPLSESVMKLIHFGLLASSVLITVGFLYRYAMLFFCIGFTYFSFIDKTLYNNHLYLISLISFVLIFISADRKYSLKAYFSKQITTDLIPAWNQYILMFLIGLPYFFGGIAKLSPNWLNTDLVQIMVQESRTGGLTSIIPKDVLVWLIKYVGLVYDLLIVFLLLNKRTRSIGIVFILIFNFLNHSVLFGDIGLFPFLMICSTILFFDADKVGKFIDSIFTKKFHKKVVKRKEKRPKRPKMTKAERRIFQANQAKIRSEQQEESQPISISPWTGSRKAVVIGLSLFILFQITFPLRHFFITDNPEWTGRAVRFSWRMKMQTRELNTLEMTFSDRKTGEFGPVEVSSFLSTNQFIHLAEDPDNFIHLAKYLHKKIESSTGIIDPLIRADVQVSFNGLTNQPMFARDLDLVRVSEKEQFGESWISPLQWKKE</sequence>
<evidence type="ECO:0000256" key="1">
    <source>
        <dbReference type="ARBA" id="ARBA00004127"/>
    </source>
</evidence>
<evidence type="ECO:0000313" key="9">
    <source>
        <dbReference type="EMBL" id="QNJ97190.1"/>
    </source>
</evidence>
<accession>A0A7G8PS74</accession>
<reference evidence="9 10" key="1">
    <citation type="submission" date="2020-04" db="EMBL/GenBank/DDBJ databases">
        <title>Genome sequence of Altibacter aquimarinus strain ALE3EI.</title>
        <authorList>
            <person name="Oh H.-M."/>
            <person name="Jang D."/>
        </authorList>
    </citation>
    <scope>NUCLEOTIDE SEQUENCE [LARGE SCALE GENOMIC DNA]</scope>
    <source>
        <strain evidence="9 10">ALE3EI</strain>
    </source>
</reference>
<keyword evidence="2 7" id="KW-0812">Transmembrane</keyword>
<keyword evidence="6" id="KW-0456">Lyase</keyword>
<feature type="transmembrane region" description="Helical" evidence="7">
    <location>
        <begin position="74"/>
        <end position="102"/>
    </location>
</feature>
<dbReference type="GO" id="GO:0019842">
    <property type="term" value="F:vitamin binding"/>
    <property type="evidence" value="ECO:0007669"/>
    <property type="project" value="TreeGrafter"/>
</dbReference>
<feature type="transmembrane region" description="Helical" evidence="7">
    <location>
        <begin position="114"/>
        <end position="130"/>
    </location>
</feature>
<dbReference type="Pfam" id="PF05090">
    <property type="entry name" value="HTTM"/>
    <property type="match status" value="1"/>
</dbReference>
<name>A0A7G8PS74_9FLAO</name>
<evidence type="ECO:0000259" key="8">
    <source>
        <dbReference type="SMART" id="SM00752"/>
    </source>
</evidence>
<dbReference type="KEGG" id="alti:ALE3EI_0612"/>
<keyword evidence="3 7" id="KW-1133">Transmembrane helix</keyword>
<evidence type="ECO:0000256" key="3">
    <source>
        <dbReference type="ARBA" id="ARBA00022989"/>
    </source>
</evidence>
<gene>
    <name evidence="9" type="ORF">ALE3EI_0612</name>
</gene>
<dbReference type="RefSeq" id="WP_186990740.1">
    <property type="nucleotide sequence ID" value="NZ_CP052909.1"/>
</dbReference>
<organism evidence="9 10">
    <name type="scientific">Constantimarinum furrinae</name>
    <dbReference type="NCBI Taxonomy" id="2562285"/>
    <lineage>
        <taxon>Bacteria</taxon>
        <taxon>Pseudomonadati</taxon>
        <taxon>Bacteroidota</taxon>
        <taxon>Flavobacteriia</taxon>
        <taxon>Flavobacteriales</taxon>
        <taxon>Flavobacteriaceae</taxon>
        <taxon>Altibacter/Constantimarinum group</taxon>
        <taxon>Constantimarinum</taxon>
    </lineage>
</organism>
<feature type="transmembrane region" description="Helical" evidence="7">
    <location>
        <begin position="20"/>
        <end position="37"/>
    </location>
</feature>
<dbReference type="InterPro" id="IPR053934">
    <property type="entry name" value="HTTM_dom"/>
</dbReference>
<feature type="transmembrane region" description="Helical" evidence="7">
    <location>
        <begin position="337"/>
        <end position="358"/>
    </location>
</feature>
<evidence type="ECO:0000256" key="6">
    <source>
        <dbReference type="ARBA" id="ARBA00023239"/>
    </source>
</evidence>
<evidence type="ECO:0000313" key="10">
    <source>
        <dbReference type="Proteomes" id="UP000515514"/>
    </source>
</evidence>
<dbReference type="GO" id="GO:0008488">
    <property type="term" value="F:gamma-glutamyl carboxylase activity"/>
    <property type="evidence" value="ECO:0007669"/>
    <property type="project" value="InterPro"/>
</dbReference>
<evidence type="ECO:0000256" key="7">
    <source>
        <dbReference type="SAM" id="Phobius"/>
    </source>
</evidence>